<dbReference type="AlphaFoldDB" id="A0AA94HLY7"/>
<organism evidence="2 3">
    <name type="scientific">Agrococcus baldri</name>
    <dbReference type="NCBI Taxonomy" id="153730"/>
    <lineage>
        <taxon>Bacteria</taxon>
        <taxon>Bacillati</taxon>
        <taxon>Actinomycetota</taxon>
        <taxon>Actinomycetes</taxon>
        <taxon>Micrococcales</taxon>
        <taxon>Microbacteriaceae</taxon>
        <taxon>Agrococcus</taxon>
    </lineage>
</organism>
<feature type="compositionally biased region" description="Low complexity" evidence="1">
    <location>
        <begin position="26"/>
        <end position="49"/>
    </location>
</feature>
<protein>
    <submittedName>
        <fullName evidence="2">Uncharacterized protein</fullName>
    </submittedName>
</protein>
<dbReference type="RefSeq" id="WP_092916034.1">
    <property type="nucleotide sequence ID" value="NZ_FOZN01000001.1"/>
</dbReference>
<dbReference type="EMBL" id="FOZN01000001">
    <property type="protein sequence ID" value="SFS03912.1"/>
    <property type="molecule type" value="Genomic_DNA"/>
</dbReference>
<evidence type="ECO:0000313" key="3">
    <source>
        <dbReference type="Proteomes" id="UP000198506"/>
    </source>
</evidence>
<gene>
    <name evidence="2" type="ORF">SAMN04487783_0802</name>
</gene>
<feature type="region of interest" description="Disordered" evidence="1">
    <location>
        <begin position="26"/>
        <end position="54"/>
    </location>
</feature>
<comment type="caution">
    <text evidence="2">The sequence shown here is derived from an EMBL/GenBank/DDBJ whole genome shotgun (WGS) entry which is preliminary data.</text>
</comment>
<accession>A0AA94HLY7</accession>
<evidence type="ECO:0000256" key="1">
    <source>
        <dbReference type="SAM" id="MobiDB-lite"/>
    </source>
</evidence>
<dbReference type="Proteomes" id="UP000198506">
    <property type="component" value="Unassembled WGS sequence"/>
</dbReference>
<keyword evidence="3" id="KW-1185">Reference proteome</keyword>
<name>A0AA94HLY7_9MICO</name>
<reference evidence="2 3" key="1">
    <citation type="submission" date="2016-10" db="EMBL/GenBank/DDBJ databases">
        <authorList>
            <person name="Varghese N."/>
            <person name="Submissions S."/>
        </authorList>
    </citation>
    <scope>NUCLEOTIDE SEQUENCE [LARGE SCALE GENOMIC DNA]</scope>
    <source>
        <strain evidence="2 3">IAM 15147</strain>
    </source>
</reference>
<evidence type="ECO:0000313" key="2">
    <source>
        <dbReference type="EMBL" id="SFS03912.1"/>
    </source>
</evidence>
<proteinExistence type="predicted"/>
<sequence>MAAAAMVLALGACAAPTAEPSAPTATTVASAAAGPASPAPTATAEPTASDDPMAGWQAVETSDGLFRWRIPVDWSVVDESFEAEDDLGHVNAITVVSDIGQELAYFGSAYYGDRGGACDDWDGDGTTMVPGQLHADAMALGGDGRVVAYTAQRVEDRFDFVAGFTMDDVEDDRVPCLGYFDVPVPDDHPFTSFSTTHDRALWEVASFAQGAAYAETEEFDELFAMFRSLELLQER</sequence>